<evidence type="ECO:0000313" key="3">
    <source>
        <dbReference type="EMBL" id="KUH57720.1"/>
    </source>
</evidence>
<dbReference type="RefSeq" id="WP_059056042.1">
    <property type="nucleotide sequence ID" value="NZ_LOJF01000012.1"/>
</dbReference>
<sequence>MDQEQSQSTLIDSLEQAEGLILQGQDDAARELLARLAEDAEEYVDRNCAATESDQWFSFPTIFDRLCYRRVERDPRTLHDVGEPLDRLYADLALACVRTGDYNAGVEALKQAVRWNPMNCGYRLDLADLYRTNGDMQEYLALTYSCFERASEARHLACAFLNFAGYFEAQGKSRTAAAALRAARRLEVEDSALRAALDQAAGTERDPDGVTDKETADLLAEEGLPDGANAEVAICLLMCAQDAATAGERDVATNLTLRARDLVGEPAAMTLLQLIRDTDAEMAQEAAAGDAADSGDTNDSQANGGAGDAQAN</sequence>
<evidence type="ECO:0000313" key="4">
    <source>
        <dbReference type="Proteomes" id="UP000054078"/>
    </source>
</evidence>
<feature type="region of interest" description="Disordered" evidence="2">
    <location>
        <begin position="282"/>
        <end position="312"/>
    </location>
</feature>
<dbReference type="InterPro" id="IPR011990">
    <property type="entry name" value="TPR-like_helical_dom_sf"/>
</dbReference>
<organism evidence="3 4">
    <name type="scientific">Tractidigestivibacter scatoligenes</name>
    <name type="common">Olsenella scatoligenes</name>
    <dbReference type="NCBI Taxonomy" id="1299998"/>
    <lineage>
        <taxon>Bacteria</taxon>
        <taxon>Bacillati</taxon>
        <taxon>Actinomycetota</taxon>
        <taxon>Coriobacteriia</taxon>
        <taxon>Coriobacteriales</taxon>
        <taxon>Atopobiaceae</taxon>
        <taxon>Tractidigestivibacter</taxon>
    </lineage>
</organism>
<dbReference type="SUPFAM" id="SSF48452">
    <property type="entry name" value="TPR-like"/>
    <property type="match status" value="1"/>
</dbReference>
<dbReference type="Gene3D" id="1.25.40.10">
    <property type="entry name" value="Tetratricopeptide repeat domain"/>
    <property type="match status" value="1"/>
</dbReference>
<feature type="repeat" description="TPR" evidence="1">
    <location>
        <begin position="86"/>
        <end position="119"/>
    </location>
</feature>
<keyword evidence="4" id="KW-1185">Reference proteome</keyword>
<dbReference type="EMBL" id="LOJF01000012">
    <property type="protein sequence ID" value="KUH57720.1"/>
    <property type="molecule type" value="Genomic_DNA"/>
</dbReference>
<dbReference type="PROSITE" id="PS50005">
    <property type="entry name" value="TPR"/>
    <property type="match status" value="1"/>
</dbReference>
<evidence type="ECO:0000256" key="1">
    <source>
        <dbReference type="PROSITE-ProRule" id="PRU00339"/>
    </source>
</evidence>
<dbReference type="STRING" id="1299998.AUL39_10465"/>
<proteinExistence type="predicted"/>
<accession>A0A100YU42</accession>
<dbReference type="Proteomes" id="UP000054078">
    <property type="component" value="Unassembled WGS sequence"/>
</dbReference>
<protein>
    <submittedName>
        <fullName evidence="3">Uncharacterized protein</fullName>
    </submittedName>
</protein>
<dbReference type="AlphaFoldDB" id="A0A100YU42"/>
<name>A0A100YU42_TRASO</name>
<keyword evidence="1" id="KW-0802">TPR repeat</keyword>
<gene>
    <name evidence="3" type="ORF">AUL39_10465</name>
</gene>
<reference evidence="3 4" key="1">
    <citation type="submission" date="2015-12" db="EMBL/GenBank/DDBJ databases">
        <title>Draft Genome Sequence of Olsenella scatoligenes SK9K4T; a Producer of 3-Methylindole- (skatole) and 4-Methylphenol- (p-cresol) Isolated from Pig Feces.</title>
        <authorList>
            <person name="Li X."/>
            <person name="Borg B."/>
            <person name="Canibe N."/>
        </authorList>
    </citation>
    <scope>NUCLEOTIDE SEQUENCE [LARGE SCALE GENOMIC DNA]</scope>
    <source>
        <strain evidence="3 4">SK9K4</strain>
    </source>
</reference>
<dbReference type="InterPro" id="IPR019734">
    <property type="entry name" value="TPR_rpt"/>
</dbReference>
<evidence type="ECO:0000256" key="2">
    <source>
        <dbReference type="SAM" id="MobiDB-lite"/>
    </source>
</evidence>
<comment type="caution">
    <text evidence="3">The sequence shown here is derived from an EMBL/GenBank/DDBJ whole genome shotgun (WGS) entry which is preliminary data.</text>
</comment>